<dbReference type="SUPFAM" id="SSF47616">
    <property type="entry name" value="GST C-terminal domain-like"/>
    <property type="match status" value="1"/>
</dbReference>
<dbReference type="PANTHER" id="PTHR43900">
    <property type="entry name" value="GLUTATHIONE S-TRANSFERASE RHO"/>
    <property type="match status" value="1"/>
</dbReference>
<dbReference type="Pfam" id="PF02798">
    <property type="entry name" value="GST_N"/>
    <property type="match status" value="1"/>
</dbReference>
<dbReference type="CDD" id="cd03053">
    <property type="entry name" value="GST_N_Phi"/>
    <property type="match status" value="1"/>
</dbReference>
<dbReference type="PROSITE" id="PS50404">
    <property type="entry name" value="GST_NTER"/>
    <property type="match status" value="1"/>
</dbReference>
<comment type="catalytic activity">
    <reaction evidence="4">
        <text>RX + glutathione = an S-substituted glutathione + a halide anion + H(+)</text>
        <dbReference type="Rhea" id="RHEA:16437"/>
        <dbReference type="ChEBI" id="CHEBI:15378"/>
        <dbReference type="ChEBI" id="CHEBI:16042"/>
        <dbReference type="ChEBI" id="CHEBI:17792"/>
        <dbReference type="ChEBI" id="CHEBI:57925"/>
        <dbReference type="ChEBI" id="CHEBI:90779"/>
        <dbReference type="EC" id="2.5.1.18"/>
    </reaction>
</comment>
<evidence type="ECO:0000256" key="4">
    <source>
        <dbReference type="ARBA" id="ARBA00047960"/>
    </source>
</evidence>
<dbReference type="PANTHER" id="PTHR43900:SF3">
    <property type="entry name" value="GLUTATHIONE S-TRANSFERASE RHO"/>
    <property type="match status" value="1"/>
</dbReference>
<gene>
    <name evidence="7" type="ORF">K443DRAFT_680160</name>
</gene>
<dbReference type="HOGENOM" id="CLU_011226_5_1_1"/>
<dbReference type="EC" id="2.5.1.18" evidence="2"/>
<dbReference type="SFLD" id="SFLDG00358">
    <property type="entry name" value="Main_(cytGST)"/>
    <property type="match status" value="1"/>
</dbReference>
<dbReference type="InterPro" id="IPR036249">
    <property type="entry name" value="Thioredoxin-like_sf"/>
</dbReference>
<dbReference type="SFLD" id="SFLDS00019">
    <property type="entry name" value="Glutathione_Transferase_(cytos"/>
    <property type="match status" value="1"/>
</dbReference>
<evidence type="ECO:0000259" key="6">
    <source>
        <dbReference type="PROSITE" id="PS50405"/>
    </source>
</evidence>
<feature type="domain" description="GST N-terminal" evidence="5">
    <location>
        <begin position="1"/>
        <end position="82"/>
    </location>
</feature>
<feature type="domain" description="GST C-terminal" evidence="6">
    <location>
        <begin position="89"/>
        <end position="214"/>
    </location>
</feature>
<dbReference type="Gene3D" id="3.40.30.10">
    <property type="entry name" value="Glutaredoxin"/>
    <property type="match status" value="1"/>
</dbReference>
<keyword evidence="8" id="KW-1185">Reference proteome</keyword>
<evidence type="ECO:0000256" key="3">
    <source>
        <dbReference type="ARBA" id="ARBA00022679"/>
    </source>
</evidence>
<evidence type="ECO:0000313" key="8">
    <source>
        <dbReference type="Proteomes" id="UP000054477"/>
    </source>
</evidence>
<dbReference type="GO" id="GO:0009636">
    <property type="term" value="P:response to toxic substance"/>
    <property type="evidence" value="ECO:0007669"/>
    <property type="project" value="UniProtKB-ARBA"/>
</dbReference>
<dbReference type="Proteomes" id="UP000054477">
    <property type="component" value="Unassembled WGS sequence"/>
</dbReference>
<dbReference type="InterPro" id="IPR036282">
    <property type="entry name" value="Glutathione-S-Trfase_C_sf"/>
</dbReference>
<dbReference type="Pfam" id="PF00043">
    <property type="entry name" value="GST_C"/>
    <property type="match status" value="1"/>
</dbReference>
<keyword evidence="3" id="KW-0808">Transferase</keyword>
<sequence length="214" mass="24001">MVFKLYGVAFSTCTKRVAIVLHEKNVPYQFHPIDFASGQHKSPEFLKYQPFGQVPYIEDDGLVLYESRAICRYIAEKYAGEGTALIPTELKTKALFEQAASVEKDNFDALAAKAVYEKVVKPMHGLTTNQETFDELIGNLDKRLEVYDQILSKQKYVAGEEVTLADLFHIPVGARLPAAGSNILDTKPNVARWWKDITSRPSWIAVKDGVKSTT</sequence>
<name>A0A0C9XTC0_9AGAR</name>
<dbReference type="GO" id="GO:0006749">
    <property type="term" value="P:glutathione metabolic process"/>
    <property type="evidence" value="ECO:0007669"/>
    <property type="project" value="TreeGrafter"/>
</dbReference>
<accession>A0A0C9XTC0</accession>
<comment type="similarity">
    <text evidence="1">Belongs to the GST superfamily. Phi family.</text>
</comment>
<reference evidence="7 8" key="1">
    <citation type="submission" date="2014-04" db="EMBL/GenBank/DDBJ databases">
        <authorList>
            <consortium name="DOE Joint Genome Institute"/>
            <person name="Kuo A."/>
            <person name="Kohler A."/>
            <person name="Nagy L.G."/>
            <person name="Floudas D."/>
            <person name="Copeland A."/>
            <person name="Barry K.W."/>
            <person name="Cichocki N."/>
            <person name="Veneault-Fourrey C."/>
            <person name="LaButti K."/>
            <person name="Lindquist E.A."/>
            <person name="Lipzen A."/>
            <person name="Lundell T."/>
            <person name="Morin E."/>
            <person name="Murat C."/>
            <person name="Sun H."/>
            <person name="Tunlid A."/>
            <person name="Henrissat B."/>
            <person name="Grigoriev I.V."/>
            <person name="Hibbett D.S."/>
            <person name="Martin F."/>
            <person name="Nordberg H.P."/>
            <person name="Cantor M.N."/>
            <person name="Hua S.X."/>
        </authorList>
    </citation>
    <scope>NUCLEOTIDE SEQUENCE [LARGE SCALE GENOMIC DNA]</scope>
    <source>
        <strain evidence="7 8">LaAM-08-1</strain>
    </source>
</reference>
<dbReference type="InterPro" id="IPR010987">
    <property type="entry name" value="Glutathione-S-Trfase_C-like"/>
</dbReference>
<dbReference type="SFLD" id="SFLDG01154">
    <property type="entry name" value="Main.5:_Phi-like"/>
    <property type="match status" value="1"/>
</dbReference>
<organism evidence="7 8">
    <name type="scientific">Laccaria amethystina LaAM-08-1</name>
    <dbReference type="NCBI Taxonomy" id="1095629"/>
    <lineage>
        <taxon>Eukaryota</taxon>
        <taxon>Fungi</taxon>
        <taxon>Dikarya</taxon>
        <taxon>Basidiomycota</taxon>
        <taxon>Agaricomycotina</taxon>
        <taxon>Agaricomycetes</taxon>
        <taxon>Agaricomycetidae</taxon>
        <taxon>Agaricales</taxon>
        <taxon>Agaricineae</taxon>
        <taxon>Hydnangiaceae</taxon>
        <taxon>Laccaria</taxon>
    </lineage>
</organism>
<dbReference type="SUPFAM" id="SSF52833">
    <property type="entry name" value="Thioredoxin-like"/>
    <property type="match status" value="1"/>
</dbReference>
<dbReference type="PROSITE" id="PS50405">
    <property type="entry name" value="GST_CTER"/>
    <property type="match status" value="1"/>
</dbReference>
<proteinExistence type="inferred from homology"/>
<dbReference type="Gene3D" id="1.20.1050.10">
    <property type="match status" value="1"/>
</dbReference>
<dbReference type="InterPro" id="IPR004046">
    <property type="entry name" value="GST_C"/>
</dbReference>
<dbReference type="FunFam" id="3.40.30.10:FF:000016">
    <property type="entry name" value="Glutathione S-transferase F2"/>
    <property type="match status" value="1"/>
</dbReference>
<dbReference type="InterPro" id="IPR004045">
    <property type="entry name" value="Glutathione_S-Trfase_N"/>
</dbReference>
<dbReference type="InterPro" id="IPR040079">
    <property type="entry name" value="Glutathione_S-Trfase"/>
</dbReference>
<evidence type="ECO:0000313" key="7">
    <source>
        <dbReference type="EMBL" id="KIJ99167.1"/>
    </source>
</evidence>
<dbReference type="GO" id="GO:0005737">
    <property type="term" value="C:cytoplasm"/>
    <property type="evidence" value="ECO:0007669"/>
    <property type="project" value="TreeGrafter"/>
</dbReference>
<dbReference type="STRING" id="1095629.A0A0C9XTC0"/>
<dbReference type="GO" id="GO:0043295">
    <property type="term" value="F:glutathione binding"/>
    <property type="evidence" value="ECO:0007669"/>
    <property type="project" value="TreeGrafter"/>
</dbReference>
<evidence type="ECO:0000256" key="2">
    <source>
        <dbReference type="ARBA" id="ARBA00012452"/>
    </source>
</evidence>
<reference evidence="8" key="2">
    <citation type="submission" date="2015-01" db="EMBL/GenBank/DDBJ databases">
        <title>Evolutionary Origins and Diversification of the Mycorrhizal Mutualists.</title>
        <authorList>
            <consortium name="DOE Joint Genome Institute"/>
            <consortium name="Mycorrhizal Genomics Consortium"/>
            <person name="Kohler A."/>
            <person name="Kuo A."/>
            <person name="Nagy L.G."/>
            <person name="Floudas D."/>
            <person name="Copeland A."/>
            <person name="Barry K.W."/>
            <person name="Cichocki N."/>
            <person name="Veneault-Fourrey C."/>
            <person name="LaButti K."/>
            <person name="Lindquist E.A."/>
            <person name="Lipzen A."/>
            <person name="Lundell T."/>
            <person name="Morin E."/>
            <person name="Murat C."/>
            <person name="Riley R."/>
            <person name="Ohm R."/>
            <person name="Sun H."/>
            <person name="Tunlid A."/>
            <person name="Henrissat B."/>
            <person name="Grigoriev I.V."/>
            <person name="Hibbett D.S."/>
            <person name="Martin F."/>
        </authorList>
    </citation>
    <scope>NUCLEOTIDE SEQUENCE [LARGE SCALE GENOMIC DNA]</scope>
    <source>
        <strain evidence="8">LaAM-08-1</strain>
    </source>
</reference>
<dbReference type="FunFam" id="1.20.1050.10:FF:000004">
    <property type="entry name" value="Glutathione S-transferase F2"/>
    <property type="match status" value="1"/>
</dbReference>
<dbReference type="OrthoDB" id="249703at2759"/>
<dbReference type="GO" id="GO:0004364">
    <property type="term" value="F:glutathione transferase activity"/>
    <property type="evidence" value="ECO:0007669"/>
    <property type="project" value="UniProtKB-EC"/>
</dbReference>
<dbReference type="AlphaFoldDB" id="A0A0C9XTC0"/>
<evidence type="ECO:0000256" key="1">
    <source>
        <dbReference type="ARBA" id="ARBA00010128"/>
    </source>
</evidence>
<evidence type="ECO:0000259" key="5">
    <source>
        <dbReference type="PROSITE" id="PS50404"/>
    </source>
</evidence>
<dbReference type="EMBL" id="KN838652">
    <property type="protein sequence ID" value="KIJ99167.1"/>
    <property type="molecule type" value="Genomic_DNA"/>
</dbReference>
<protein>
    <recommendedName>
        <fullName evidence="2">glutathione transferase</fullName>
        <ecNumber evidence="2">2.5.1.18</ecNumber>
    </recommendedName>
</protein>